<dbReference type="EMBL" id="MFGW01000171">
    <property type="protein sequence ID" value="OGF62966.1"/>
    <property type="molecule type" value="Genomic_DNA"/>
</dbReference>
<gene>
    <name evidence="4" type="ORF">A2Y62_04865</name>
</gene>
<feature type="region of interest" description="Disordered" evidence="2">
    <location>
        <begin position="1150"/>
        <end position="1189"/>
    </location>
</feature>
<feature type="coiled-coil region" evidence="1">
    <location>
        <begin position="503"/>
        <end position="558"/>
    </location>
</feature>
<accession>A0A1F5VHR4</accession>
<feature type="coiled-coil region" evidence="1">
    <location>
        <begin position="625"/>
        <end position="659"/>
    </location>
</feature>
<feature type="compositionally biased region" description="Pro residues" evidence="2">
    <location>
        <begin position="1163"/>
        <end position="1173"/>
    </location>
</feature>
<feature type="region of interest" description="Disordered" evidence="2">
    <location>
        <begin position="938"/>
        <end position="961"/>
    </location>
</feature>
<sequence>MKTTDKQKEAGNSKSSVLSASLILIMALITFFPLFLTAQSNEYNENWGTRPYAEEAKIFLNLVNKLKKENHPLWSAYNQSKNDLDAYWGEWSKEEKAKAEKWFKTSSYYPTKLAGNMEYLEPFYEKDKALWDELTANSRMLPVEQWKSYLKFLRNEQELFYYRVTYYNNKLLAMKVYGGDWVNEFAEECIEDYYEVLAEVVTKLSDELLSCFKGALTSALKLAITQSVTEKFENIEGNVKSVKGGVISCIKDIPLKSVINALEAAVKRHFIKEMKEKEIDELVAAYWWDKVVMGREKEPLLAEAIDGLMSVEFWTKELSSDKVKKWAADSVVPQIKKETKRLFDQEFKKEILDKGLRGSDAEKAFREKYKKFVDDIAEERTEDHVYNQYLQAALFAYDYLNTAHTALISGRGKFDAIAEKLYAKHRHVKECLVKKKEEPTGQRMLAIFQKNENEFNNWYKDYCSSEITASLEASLNKYDEILKRMKDKAEKGHATVIEGDKDCQSAKEQIKLAEDKIDAFKETSKNNESMANELDTLKETLENALANLHALKQQVDDDAVAAGLYKRYCENEAYDACQQMLLLRRIKGSKEPRMIDMHPDPELSRDPGEVLGAAQQAVTNAGANKSKVEEYMQSLKNDVQEAEKLKDEVITAIETFQKKYQKDSTGVSTMQNAIKAYVGETKLSFSALQDKIATLNAIEQALKNDYAAAYTLLMPYETNSKAKEMLGKIASYRDDFIKEFKELQQCLKDAERQLEQVEKNAKEIDYEMDNKRETDIKYGLSYYEIEAQKTMYAIGIESNRTPDYIIAAESAVKNAQICLEEAQKFYDTIKELLTDEGAFSTSGGETTTGDEGGRCNFLKQAFYGHLHQEYAGHIKDAENILNDARNCPWYEEGLRDLEWMKNCAELDEKFIKAQDAGNWQEAKRIAQQKPECFPNVKFTEEGDEGGFSTSGGETTAETSPEETVQAGDDCSSLENTFHAALDSGDLQWAQSVLNMSGNCNFYTEGMDTINNAYQQQQENIRKSEEDRCSNLQYQFADAANSGDLNNAEAILQQATTCWFYNHALQWLQQARHNQYCIDMGNQFANALNRNDLNYAQSILNTAANNNCTIPDQAYQALQQARDNANQQQQQRTQNIQRLLNEFVGIIQDANRNRNTNTWKPPVINRPPAPPTNRPPAQTNTPPQAPVKGRSREECINKYCPMCKQSVQLLGEYADPKCQNCIKSNATKIDQCVAGK</sequence>
<keyword evidence="3" id="KW-0472">Membrane</keyword>
<dbReference type="Proteomes" id="UP000178943">
    <property type="component" value="Unassembled WGS sequence"/>
</dbReference>
<name>A0A1F5VHR4_9BACT</name>
<proteinExistence type="predicted"/>
<organism evidence="4 5">
    <name type="scientific">Candidatus Fischerbacteria bacterium RBG_13_37_8</name>
    <dbReference type="NCBI Taxonomy" id="1817863"/>
    <lineage>
        <taxon>Bacteria</taxon>
        <taxon>Candidatus Fischeribacteriota</taxon>
    </lineage>
</organism>
<comment type="caution">
    <text evidence="4">The sequence shown here is derived from an EMBL/GenBank/DDBJ whole genome shotgun (WGS) entry which is preliminary data.</text>
</comment>
<evidence type="ECO:0000256" key="1">
    <source>
        <dbReference type="SAM" id="Coils"/>
    </source>
</evidence>
<evidence type="ECO:0000256" key="2">
    <source>
        <dbReference type="SAM" id="MobiDB-lite"/>
    </source>
</evidence>
<keyword evidence="3" id="KW-0812">Transmembrane</keyword>
<protein>
    <submittedName>
        <fullName evidence="4">Uncharacterized protein</fullName>
    </submittedName>
</protein>
<keyword evidence="1" id="KW-0175">Coiled coil</keyword>
<dbReference type="AlphaFoldDB" id="A0A1F5VHR4"/>
<feature type="coiled-coil region" evidence="1">
    <location>
        <begin position="1114"/>
        <end position="1141"/>
    </location>
</feature>
<evidence type="ECO:0000313" key="4">
    <source>
        <dbReference type="EMBL" id="OGF62966.1"/>
    </source>
</evidence>
<feature type="transmembrane region" description="Helical" evidence="3">
    <location>
        <begin position="16"/>
        <end position="36"/>
    </location>
</feature>
<evidence type="ECO:0000313" key="5">
    <source>
        <dbReference type="Proteomes" id="UP000178943"/>
    </source>
</evidence>
<dbReference type="SUPFAM" id="SSF58100">
    <property type="entry name" value="Bacterial hemolysins"/>
    <property type="match status" value="1"/>
</dbReference>
<keyword evidence="3" id="KW-1133">Transmembrane helix</keyword>
<feature type="coiled-coil region" evidence="1">
    <location>
        <begin position="733"/>
        <end position="774"/>
    </location>
</feature>
<reference evidence="4 5" key="1">
    <citation type="journal article" date="2016" name="Nat. Commun.">
        <title>Thousands of microbial genomes shed light on interconnected biogeochemical processes in an aquifer system.</title>
        <authorList>
            <person name="Anantharaman K."/>
            <person name="Brown C.T."/>
            <person name="Hug L.A."/>
            <person name="Sharon I."/>
            <person name="Castelle C.J."/>
            <person name="Probst A.J."/>
            <person name="Thomas B.C."/>
            <person name="Singh A."/>
            <person name="Wilkins M.J."/>
            <person name="Karaoz U."/>
            <person name="Brodie E.L."/>
            <person name="Williams K.H."/>
            <person name="Hubbard S.S."/>
            <person name="Banfield J.F."/>
        </authorList>
    </citation>
    <scope>NUCLEOTIDE SEQUENCE [LARGE SCALE GENOMIC DNA]</scope>
</reference>
<evidence type="ECO:0000256" key="3">
    <source>
        <dbReference type="SAM" id="Phobius"/>
    </source>
</evidence>
<feature type="compositionally biased region" description="Low complexity" evidence="2">
    <location>
        <begin position="946"/>
        <end position="961"/>
    </location>
</feature>